<name>A0A834BS46_ORYME</name>
<proteinExistence type="predicted"/>
<organism evidence="1 2">
    <name type="scientific">Oryzias melastigma</name>
    <name type="common">Marine medaka</name>
    <dbReference type="NCBI Taxonomy" id="30732"/>
    <lineage>
        <taxon>Eukaryota</taxon>
        <taxon>Metazoa</taxon>
        <taxon>Chordata</taxon>
        <taxon>Craniata</taxon>
        <taxon>Vertebrata</taxon>
        <taxon>Euteleostomi</taxon>
        <taxon>Actinopterygii</taxon>
        <taxon>Neopterygii</taxon>
        <taxon>Teleostei</taxon>
        <taxon>Neoteleostei</taxon>
        <taxon>Acanthomorphata</taxon>
        <taxon>Ovalentaria</taxon>
        <taxon>Atherinomorphae</taxon>
        <taxon>Beloniformes</taxon>
        <taxon>Adrianichthyidae</taxon>
        <taxon>Oryziinae</taxon>
        <taxon>Oryzias</taxon>
    </lineage>
</organism>
<accession>A0A834BS46</accession>
<comment type="caution">
    <text evidence="1">The sequence shown here is derived from an EMBL/GenBank/DDBJ whole genome shotgun (WGS) entry which is preliminary data.</text>
</comment>
<reference evidence="1" key="1">
    <citation type="journal article" name="BMC Genomics">
        <title>Long-read sequencing and de novo genome assembly of marine medaka (Oryzias melastigma).</title>
        <authorList>
            <person name="Liang P."/>
            <person name="Saqib H.S.A."/>
            <person name="Ni X."/>
            <person name="Shen Y."/>
        </authorList>
    </citation>
    <scope>NUCLEOTIDE SEQUENCE</scope>
    <source>
        <strain evidence="1">Bigg-433</strain>
    </source>
</reference>
<sequence>MQNKASVCCAPACQQSVDRTLQCALRPGGVEWVAEYRDRGSEGERRRAGLAGCAAGADFLIRNSLWRNPAFSFLFSCVLMVPHVAEELLSFNPNPSDAALQLSRTMETEPGRH</sequence>
<dbReference type="EMBL" id="WKFB01001231">
    <property type="protein sequence ID" value="KAF6714518.1"/>
    <property type="molecule type" value="Genomic_DNA"/>
</dbReference>
<dbReference type="Proteomes" id="UP000646548">
    <property type="component" value="Unassembled WGS sequence"/>
</dbReference>
<dbReference type="AlphaFoldDB" id="A0A834BS46"/>
<gene>
    <name evidence="1" type="ORF">FQA47_023728</name>
</gene>
<protein>
    <submittedName>
        <fullName evidence="1">Uncharacterized protein</fullName>
    </submittedName>
</protein>
<evidence type="ECO:0000313" key="2">
    <source>
        <dbReference type="Proteomes" id="UP000646548"/>
    </source>
</evidence>
<evidence type="ECO:0000313" key="1">
    <source>
        <dbReference type="EMBL" id="KAF6714518.1"/>
    </source>
</evidence>